<dbReference type="InterPro" id="IPR047869">
    <property type="entry name" value="YdcJ_bac-like"/>
</dbReference>
<dbReference type="EMBL" id="WLYL01000044">
    <property type="protein sequence ID" value="MTD12025.1"/>
    <property type="molecule type" value="Genomic_DNA"/>
</dbReference>
<dbReference type="Proteomes" id="UP000473854">
    <property type="component" value="Unassembled WGS sequence"/>
</dbReference>
<evidence type="ECO:0000256" key="6">
    <source>
        <dbReference type="ARBA" id="ARBA00035023"/>
    </source>
</evidence>
<name>A0A6L6GHP5_9GAMM</name>
<evidence type="ECO:0000256" key="2">
    <source>
        <dbReference type="ARBA" id="ARBA00022964"/>
    </source>
</evidence>
<evidence type="ECO:0000256" key="7">
    <source>
        <dbReference type="ARBA" id="ARBA00035034"/>
    </source>
</evidence>
<dbReference type="AlphaFoldDB" id="A0A6L6GHP5"/>
<comment type="similarity">
    <text evidence="5">Belongs to the 2-oxoadipate dioxygenase/decarboxylase family.</text>
</comment>
<sequence length="458" mass="51505">MTQWVSANQIRANFSALMSEMYQNEVPLYGDLINLVEDVNQATLNQQPELKVQLENTGELPRLSQERHGAIRLGTAQELSQMRRIFAVMGMQPVGYYDLVPAGVPVHSTAFRAVNAEDLNQSPFRIFTSLLRLELIENKQLRQVAEDTLAKRQIFTAGALALTEKFEQQGGLNQEDAQQFVNEVLETFRWHTEAPVTQEVYQSLHDQHRLIADVVAFKGPHINHLTPRTLDIDAVQTGMQSRGIPQKAVVEGPPRRKCPILLRQTSFKALKEQVNFSDAQGSHTARFGEIEQRGVALKAKGRQLYDELLAKARQLLGRAPDEDNAVQYEQILAETFAAFPDDYATLANQELAYFYYLPQKNIDYAVTAADLTTLLAQGIVKIEPIVYEDFLPVSAAGIFQSNLGEDGQAQYQSVSNKDIFEKCLGAKVLNEIELYAQIEQQSINRCLEQLNQQIVVKA</sequence>
<dbReference type="RefSeq" id="WP_154773574.1">
    <property type="nucleotide sequence ID" value="NZ_WLYL01000044.1"/>
</dbReference>
<comment type="cofactor">
    <cofactor evidence="1">
        <name>Fe(2+)</name>
        <dbReference type="ChEBI" id="CHEBI:29033"/>
    </cofactor>
</comment>
<dbReference type="PANTHER" id="PTHR39479:SF2">
    <property type="entry name" value="2-OXOADIPATE DIOXYGENASE_DECARBOXYLASE"/>
    <property type="match status" value="1"/>
</dbReference>
<dbReference type="PANTHER" id="PTHR39479">
    <property type="match status" value="1"/>
</dbReference>
<dbReference type="InterPro" id="IPR009770">
    <property type="entry name" value="HGLS"/>
</dbReference>
<dbReference type="Gene3D" id="3.10.180.80">
    <property type="entry name" value="Uncharacterised protein PF07063, DUF1338"/>
    <property type="match status" value="1"/>
</dbReference>
<dbReference type="EC" id="1.13.11.93" evidence="6"/>
<dbReference type="GO" id="GO:0051213">
    <property type="term" value="F:dioxygenase activity"/>
    <property type="evidence" value="ECO:0007669"/>
    <property type="project" value="UniProtKB-KW"/>
</dbReference>
<evidence type="ECO:0000256" key="4">
    <source>
        <dbReference type="ARBA" id="ARBA00023004"/>
    </source>
</evidence>
<evidence type="ECO:0000313" key="9">
    <source>
        <dbReference type="EMBL" id="MTD12025.1"/>
    </source>
</evidence>
<dbReference type="Pfam" id="PF07063">
    <property type="entry name" value="HGLS"/>
    <property type="match status" value="1"/>
</dbReference>
<keyword evidence="4" id="KW-0408">Iron</keyword>
<keyword evidence="3" id="KW-0560">Oxidoreductase</keyword>
<evidence type="ECO:0000256" key="5">
    <source>
        <dbReference type="ARBA" id="ARBA00035013"/>
    </source>
</evidence>
<evidence type="ECO:0000256" key="8">
    <source>
        <dbReference type="ARBA" id="ARBA00035045"/>
    </source>
</evidence>
<dbReference type="CDD" id="cd16348">
    <property type="entry name" value="VOC_YdcJ_like"/>
    <property type="match status" value="1"/>
</dbReference>
<gene>
    <name evidence="9" type="ORF">GIX10_11435</name>
</gene>
<evidence type="ECO:0000313" key="10">
    <source>
        <dbReference type="Proteomes" id="UP000473854"/>
    </source>
</evidence>
<proteinExistence type="inferred from homology"/>
<organism evidence="9 10">
    <name type="scientific">Acinetobacter faecalis</name>
    <dbReference type="NCBI Taxonomy" id="2665161"/>
    <lineage>
        <taxon>Bacteria</taxon>
        <taxon>Pseudomonadati</taxon>
        <taxon>Pseudomonadota</taxon>
        <taxon>Gammaproteobacteria</taxon>
        <taxon>Moraxellales</taxon>
        <taxon>Moraxellaceae</taxon>
        <taxon>Acinetobacter</taxon>
    </lineage>
</organism>
<evidence type="ECO:0000256" key="1">
    <source>
        <dbReference type="ARBA" id="ARBA00001954"/>
    </source>
</evidence>
<accession>A0A6L6GHP5</accession>
<keyword evidence="2" id="KW-0223">Dioxygenase</keyword>
<dbReference type="SMART" id="SM01150">
    <property type="entry name" value="DUF1338"/>
    <property type="match status" value="1"/>
</dbReference>
<reference evidence="9 10" key="1">
    <citation type="submission" date="2019-11" db="EMBL/GenBank/DDBJ databases">
        <authorList>
            <person name="An D."/>
        </authorList>
    </citation>
    <scope>NUCLEOTIDE SEQUENCE [LARGE SCALE GENOMIC DNA]</scope>
    <source>
        <strain evidence="9 10">YIM 103518</strain>
    </source>
</reference>
<protein>
    <recommendedName>
        <fullName evidence="7">2-oxoadipate dioxygenase/decarboxylase</fullName>
        <ecNumber evidence="6">1.13.11.93</ecNumber>
    </recommendedName>
    <alternativeName>
        <fullName evidence="8">2-hydroxyglutarate synthase</fullName>
    </alternativeName>
</protein>
<comment type="caution">
    <text evidence="9">The sequence shown here is derived from an EMBL/GenBank/DDBJ whole genome shotgun (WGS) entry which is preliminary data.</text>
</comment>
<evidence type="ECO:0000256" key="3">
    <source>
        <dbReference type="ARBA" id="ARBA00023002"/>
    </source>
</evidence>